<sequence>MDIRFFTEVANDLGESPVWDARRGWLWWVDIRHNRVMAADASGRVQREWTFASAVGSIGLAQHGLVAAFTDHFALIDAQGAVRPLVFPPIGSGAIRFNDGKVDRQGRFLSGTMQHGGQEQPLATVWRLDGSGNAAQVETGLKLSNSICFSPCGRWLYLSDTLEGVIRRYPYDPETGALGAREDFFDCTAIGAPDGATVDTEGRLWVALVTTQRIGCISAQGRLLRSIDVPVPYPSCPAFGGQDMATLYVTTIADSGHKLKSDHPDAGRMLAITGLDARGIAEAIHVPDNHT</sequence>
<evidence type="ECO:0000256" key="3">
    <source>
        <dbReference type="PIRSR" id="PIRSR605511-2"/>
    </source>
</evidence>
<dbReference type="SUPFAM" id="SSF63829">
    <property type="entry name" value="Calcium-dependent phosphotriesterase"/>
    <property type="match status" value="1"/>
</dbReference>
<dbReference type="InterPro" id="IPR011042">
    <property type="entry name" value="6-blade_b-propeller_TolB-like"/>
</dbReference>
<feature type="binding site" evidence="3">
    <location>
        <position position="194"/>
    </location>
    <ligand>
        <name>a divalent metal cation</name>
        <dbReference type="ChEBI" id="CHEBI:60240"/>
    </ligand>
</feature>
<accession>A0A2K2FU20</accession>
<organism evidence="5 6">
    <name type="scientific">Novosphingobium guangzhouense</name>
    <dbReference type="NCBI Taxonomy" id="1850347"/>
    <lineage>
        <taxon>Bacteria</taxon>
        <taxon>Pseudomonadati</taxon>
        <taxon>Pseudomonadota</taxon>
        <taxon>Alphaproteobacteria</taxon>
        <taxon>Sphingomonadales</taxon>
        <taxon>Sphingomonadaceae</taxon>
        <taxon>Novosphingobium</taxon>
    </lineage>
</organism>
<evidence type="ECO:0000259" key="4">
    <source>
        <dbReference type="Pfam" id="PF08450"/>
    </source>
</evidence>
<dbReference type="OrthoDB" id="2633250at2"/>
<reference evidence="5 6" key="1">
    <citation type="submission" date="2016-05" db="EMBL/GenBank/DDBJ databases">
        <title>Complete genome sequence of Novosphingobium guangzhouense SA925(T).</title>
        <authorList>
            <person name="Sha S."/>
        </authorList>
    </citation>
    <scope>NUCLEOTIDE SEQUENCE [LARGE SCALE GENOMIC DNA]</scope>
    <source>
        <strain evidence="5 6">SA925</strain>
    </source>
</reference>
<dbReference type="InterPro" id="IPR005511">
    <property type="entry name" value="SMP-30"/>
</dbReference>
<dbReference type="GO" id="GO:0005509">
    <property type="term" value="F:calcium ion binding"/>
    <property type="evidence" value="ECO:0007669"/>
    <property type="project" value="TreeGrafter"/>
</dbReference>
<evidence type="ECO:0000256" key="1">
    <source>
        <dbReference type="ARBA" id="ARBA00008853"/>
    </source>
</evidence>
<evidence type="ECO:0000313" key="6">
    <source>
        <dbReference type="Proteomes" id="UP000236327"/>
    </source>
</evidence>
<comment type="caution">
    <text evidence="5">The sequence shown here is derived from an EMBL/GenBank/DDBJ whole genome shotgun (WGS) entry which is preliminary data.</text>
</comment>
<dbReference type="PANTHER" id="PTHR10907:SF47">
    <property type="entry name" value="REGUCALCIN"/>
    <property type="match status" value="1"/>
</dbReference>
<feature type="binding site" evidence="3">
    <location>
        <position position="15"/>
    </location>
    <ligand>
        <name>a divalent metal cation</name>
        <dbReference type="ChEBI" id="CHEBI:60240"/>
    </ligand>
</feature>
<dbReference type="PANTHER" id="PTHR10907">
    <property type="entry name" value="REGUCALCIN"/>
    <property type="match status" value="1"/>
</dbReference>
<dbReference type="Gene3D" id="2.120.10.30">
    <property type="entry name" value="TolB, C-terminal domain"/>
    <property type="match status" value="1"/>
</dbReference>
<feature type="binding site" evidence="3">
    <location>
        <position position="98"/>
    </location>
    <ligand>
        <name>substrate</name>
    </ligand>
</feature>
<dbReference type="PRINTS" id="PR01790">
    <property type="entry name" value="SMP30FAMILY"/>
</dbReference>
<dbReference type="GO" id="GO:0019853">
    <property type="term" value="P:L-ascorbic acid biosynthetic process"/>
    <property type="evidence" value="ECO:0007669"/>
    <property type="project" value="TreeGrafter"/>
</dbReference>
<gene>
    <name evidence="5" type="ORF">A8V01_10405</name>
</gene>
<feature type="active site" description="Proton donor/acceptor" evidence="2">
    <location>
        <position position="194"/>
    </location>
</feature>
<dbReference type="EMBL" id="LYMM01000084">
    <property type="protein sequence ID" value="PNU02260.1"/>
    <property type="molecule type" value="Genomic_DNA"/>
</dbReference>
<evidence type="ECO:0000256" key="2">
    <source>
        <dbReference type="PIRSR" id="PIRSR605511-1"/>
    </source>
</evidence>
<feature type="binding site" evidence="3">
    <location>
        <position position="145"/>
    </location>
    <ligand>
        <name>a divalent metal cation</name>
        <dbReference type="ChEBI" id="CHEBI:60240"/>
    </ligand>
</feature>
<protein>
    <recommendedName>
        <fullName evidence="4">SMP-30/Gluconolactonase/LRE-like region domain-containing protein</fullName>
    </recommendedName>
</protein>
<dbReference type="GO" id="GO:0004341">
    <property type="term" value="F:gluconolactonase activity"/>
    <property type="evidence" value="ECO:0007669"/>
    <property type="project" value="TreeGrafter"/>
</dbReference>
<name>A0A2K2FU20_9SPHN</name>
<comment type="cofactor">
    <cofactor evidence="3">
        <name>Zn(2+)</name>
        <dbReference type="ChEBI" id="CHEBI:29105"/>
    </cofactor>
    <text evidence="3">Binds 1 divalent metal cation per subunit.</text>
</comment>
<dbReference type="InterPro" id="IPR013658">
    <property type="entry name" value="SGL"/>
</dbReference>
<dbReference type="Pfam" id="PF08450">
    <property type="entry name" value="SGL"/>
    <property type="match status" value="1"/>
</dbReference>
<dbReference type="AlphaFoldDB" id="A0A2K2FU20"/>
<evidence type="ECO:0000313" key="5">
    <source>
        <dbReference type="EMBL" id="PNU02260.1"/>
    </source>
</evidence>
<comment type="similarity">
    <text evidence="1">Belongs to the SMP-30/CGR1 family.</text>
</comment>
<dbReference type="Proteomes" id="UP000236327">
    <property type="component" value="Unassembled WGS sequence"/>
</dbReference>
<keyword evidence="6" id="KW-1185">Reference proteome</keyword>
<keyword evidence="3" id="KW-0862">Zinc</keyword>
<feature type="domain" description="SMP-30/Gluconolactonase/LRE-like region" evidence="4">
    <location>
        <begin position="13"/>
        <end position="252"/>
    </location>
</feature>
<keyword evidence="3" id="KW-0479">Metal-binding</keyword>
<proteinExistence type="inferred from homology"/>
<feature type="binding site" evidence="3">
    <location>
        <position position="96"/>
    </location>
    <ligand>
        <name>substrate</name>
    </ligand>
</feature>